<keyword evidence="1" id="KW-0560">Oxidoreductase</keyword>
<organism evidence="3 4">
    <name type="scientific">Gordonia asplenii</name>
    <dbReference type="NCBI Taxonomy" id="2725283"/>
    <lineage>
        <taxon>Bacteria</taxon>
        <taxon>Bacillati</taxon>
        <taxon>Actinomycetota</taxon>
        <taxon>Actinomycetes</taxon>
        <taxon>Mycobacteriales</taxon>
        <taxon>Gordoniaceae</taxon>
        <taxon>Gordonia</taxon>
    </lineage>
</organism>
<keyword evidence="4" id="KW-1185">Reference proteome</keyword>
<feature type="domain" description="FAD-binding" evidence="2">
    <location>
        <begin position="5"/>
        <end position="350"/>
    </location>
</feature>
<protein>
    <submittedName>
        <fullName evidence="3">Bifunctional 3-(3-hydroxy-phenyl)propionate/3-hydroxycinnamic acid hydroxylase</fullName>
    </submittedName>
</protein>
<dbReference type="Pfam" id="PF01494">
    <property type="entry name" value="FAD_binding_3"/>
    <property type="match status" value="1"/>
</dbReference>
<comment type="caution">
    <text evidence="3">The sequence shown here is derived from an EMBL/GenBank/DDBJ whole genome shotgun (WGS) entry which is preliminary data.</text>
</comment>
<name>A0A848KRX5_9ACTN</name>
<dbReference type="SUPFAM" id="SSF51905">
    <property type="entry name" value="FAD/NAD(P)-binding domain"/>
    <property type="match status" value="1"/>
</dbReference>
<gene>
    <name evidence="3" type="ORF">HH308_05695</name>
</gene>
<proteinExistence type="predicted"/>
<evidence type="ECO:0000313" key="3">
    <source>
        <dbReference type="EMBL" id="NMO00707.1"/>
    </source>
</evidence>
<evidence type="ECO:0000256" key="1">
    <source>
        <dbReference type="ARBA" id="ARBA00023002"/>
    </source>
</evidence>
<sequence>MSTDFDVVVVGYGPTGQVLASMLGRAGHRVGVFERWPALYGLPRLTHIDGETARVIAAAGDVGYALRDASPAAAYEWRNGSGDLLIALDWTGAASGYAAHYTMYQPDIEDSIDQRARTYAGVEINQGTGVVALAQFDDHVAVTVRPWSRDRDDQWSAGMSDRTVTARYVVGADGANSVVRTALGIDRSDLGVDDMWLNIDTECLRDLGPAFKVTQQFCDPLQPNMFMPIGNTRQRFEVAVRDGDDPAEMETEEFAWRWLRERHGLGPEDVRILRHVIYRFSARTADKWRDGRVLLAGDAAHTMPPYMGQGACSGMRDGITLAWKLDLVLTGKADDSLLDTYEAERRPHVDVIQHCAVELGRVANLKDPQAAAARDDAFRRGEVPPLPPFPTITAGVIATADRVPSGVAGRLGPHGVVTRGDDRALFDDLFGWGFTVMAADDPATVLSAQQLDFLASIGARVATIASGTTNSTDDVDGAYARFFADNEVQAYIERPDFHLFGAGSMADLPGLVDQLASAFGARESHQLQGSAQ</sequence>
<dbReference type="InterPro" id="IPR050631">
    <property type="entry name" value="PheA/TfdB_FAD_monoxygenase"/>
</dbReference>
<reference evidence="3 4" key="1">
    <citation type="submission" date="2020-04" db="EMBL/GenBank/DDBJ databases">
        <title>Gordonia sp. nov. TBRC 11910.</title>
        <authorList>
            <person name="Suriyachadkun C."/>
        </authorList>
    </citation>
    <scope>NUCLEOTIDE SEQUENCE [LARGE SCALE GENOMIC DNA]</scope>
    <source>
        <strain evidence="3 4">TBRC 11910</strain>
    </source>
</reference>
<evidence type="ECO:0000259" key="2">
    <source>
        <dbReference type="Pfam" id="PF01494"/>
    </source>
</evidence>
<dbReference type="PRINTS" id="PR00420">
    <property type="entry name" value="RNGMNOXGNASE"/>
</dbReference>
<dbReference type="Proteomes" id="UP000550729">
    <property type="component" value="Unassembled WGS sequence"/>
</dbReference>
<dbReference type="PANTHER" id="PTHR43476">
    <property type="entry name" value="3-(3-HYDROXY-PHENYL)PROPIONATE/3-HYDROXYCINNAMIC ACID HYDROXYLASE"/>
    <property type="match status" value="1"/>
</dbReference>
<dbReference type="Gene3D" id="3.50.50.60">
    <property type="entry name" value="FAD/NAD(P)-binding domain"/>
    <property type="match status" value="1"/>
</dbReference>
<dbReference type="AlphaFoldDB" id="A0A848KRX5"/>
<dbReference type="PANTHER" id="PTHR43476:SF3">
    <property type="entry name" value="FAD-BINDING MONOOXYGENASE"/>
    <property type="match status" value="1"/>
</dbReference>
<evidence type="ECO:0000313" key="4">
    <source>
        <dbReference type="Proteomes" id="UP000550729"/>
    </source>
</evidence>
<dbReference type="GO" id="GO:0071949">
    <property type="term" value="F:FAD binding"/>
    <property type="evidence" value="ECO:0007669"/>
    <property type="project" value="InterPro"/>
</dbReference>
<dbReference type="NCBIfam" id="NF004829">
    <property type="entry name" value="PRK06183.1-3"/>
    <property type="match status" value="1"/>
</dbReference>
<dbReference type="GO" id="GO:0008688">
    <property type="term" value="F:3-(3-hydroxyphenyl)propionate hydroxylase activity"/>
    <property type="evidence" value="ECO:0007669"/>
    <property type="project" value="TreeGrafter"/>
</dbReference>
<dbReference type="EMBL" id="JABBNB010000004">
    <property type="protein sequence ID" value="NMO00707.1"/>
    <property type="molecule type" value="Genomic_DNA"/>
</dbReference>
<accession>A0A848KRX5</accession>
<dbReference type="RefSeq" id="WP_170193200.1">
    <property type="nucleotide sequence ID" value="NZ_JABBNB010000004.1"/>
</dbReference>
<dbReference type="InterPro" id="IPR002938">
    <property type="entry name" value="FAD-bd"/>
</dbReference>
<dbReference type="Gene3D" id="3.30.9.10">
    <property type="entry name" value="D-Amino Acid Oxidase, subunit A, domain 2"/>
    <property type="match status" value="1"/>
</dbReference>
<dbReference type="InterPro" id="IPR036188">
    <property type="entry name" value="FAD/NAD-bd_sf"/>
</dbReference>
<dbReference type="GO" id="GO:0019622">
    <property type="term" value="P:3-(3-hydroxy)phenylpropionate catabolic process"/>
    <property type="evidence" value="ECO:0007669"/>
    <property type="project" value="TreeGrafter"/>
</dbReference>